<keyword evidence="2" id="KW-0648">Protein biosynthesis</keyword>
<dbReference type="AlphaFoldDB" id="A0AAF0AZ90"/>
<dbReference type="EMBL" id="CP115531">
    <property type="protein sequence ID" value="WBY56277.1"/>
    <property type="molecule type" value="Genomic_DNA"/>
</dbReference>
<feature type="signal peptide" evidence="1">
    <location>
        <begin position="1"/>
        <end position="27"/>
    </location>
</feature>
<organism evidence="2 3">
    <name type="scientific">Plasmodium yoelii yoelii</name>
    <dbReference type="NCBI Taxonomy" id="73239"/>
    <lineage>
        <taxon>Eukaryota</taxon>
        <taxon>Sar</taxon>
        <taxon>Alveolata</taxon>
        <taxon>Apicomplexa</taxon>
        <taxon>Aconoidasida</taxon>
        <taxon>Haemosporida</taxon>
        <taxon>Plasmodiidae</taxon>
        <taxon>Plasmodium</taxon>
        <taxon>Plasmodium (Vinckeia)</taxon>
    </lineage>
</organism>
<name>A0AAF0AZ90_PLAYO</name>
<evidence type="ECO:0000313" key="3">
    <source>
        <dbReference type="Proteomes" id="UP001054126"/>
    </source>
</evidence>
<reference evidence="2" key="1">
    <citation type="submission" date="2023-01" db="EMBL/GenBank/DDBJ databases">
        <title>Long-Read Genome Assembly and Gene Model Annotations for the Rodent Malaria Parasite Plasmodium yoelii 17XNL.</title>
        <authorList>
            <person name="Mitchell G.J."/>
            <person name="Sebastian A."/>
            <person name="Albert I."/>
            <person name="Lindner S.E."/>
        </authorList>
    </citation>
    <scope>NUCLEOTIDE SEQUENCE</scope>
    <source>
        <strain evidence="2">17XNL clone 1.1</strain>
    </source>
</reference>
<accession>A0AAF0AZ90</accession>
<protein>
    <submittedName>
        <fullName evidence="2">Translation initiation factor IF-3</fullName>
    </submittedName>
</protein>
<keyword evidence="2" id="KW-0396">Initiation factor</keyword>
<proteinExistence type="predicted"/>
<feature type="chain" id="PRO_5042238743" evidence="1">
    <location>
        <begin position="28"/>
        <end position="83"/>
    </location>
</feature>
<keyword evidence="1" id="KW-0732">Signal</keyword>
<dbReference type="Proteomes" id="UP001054126">
    <property type="component" value="Chromosome 7"/>
</dbReference>
<gene>
    <name evidence="2" type="ORF">Py17XNL_000704150</name>
</gene>
<evidence type="ECO:0000256" key="1">
    <source>
        <dbReference type="SAM" id="SignalP"/>
    </source>
</evidence>
<dbReference type="GO" id="GO:0003743">
    <property type="term" value="F:translation initiation factor activity"/>
    <property type="evidence" value="ECO:0007669"/>
    <property type="project" value="UniProtKB-KW"/>
</dbReference>
<sequence>MLSKLLFFLLFTCFLFFLTNFNNDAKCFYIPKVHCAKYFYLKDTNDVAGYSDGYERYIQEKKMKQLKMKSENKTVKQLRITPR</sequence>
<evidence type="ECO:0000313" key="2">
    <source>
        <dbReference type="EMBL" id="WBY56277.1"/>
    </source>
</evidence>